<sequence length="265" mass="30502">MANDVLAAMEPLPDTKIINWALPESAYLPENRHTLIEVARIFGSITIGLETMTEEIIRAAVDACREVGRFGPMPWLYLKWSPLHNCEAIPDRWPKNLAPNQNDWHFWDEVLRFFKWWDMVSVAVDEGVFVAGFLIDREAIKVSPDDDEWNANLLQMQRTFDSMIAARYDVPRYVYMLGESGQFNMTDSPGNKGTRLYFPLAPDDQLQRLNGWATKPDFADDRAVARMRRMLPHVHGPPPQRVTLDELNDIFARDNVMRPGRTGQV</sequence>
<proteinExistence type="predicted"/>
<accession>A0A0F8YWG9</accession>
<gene>
    <name evidence="1" type="ORF">LCGC14_2769610</name>
</gene>
<name>A0A0F8YWG9_9ZZZZ</name>
<reference evidence="1" key="1">
    <citation type="journal article" date="2015" name="Nature">
        <title>Complex archaea that bridge the gap between prokaryotes and eukaryotes.</title>
        <authorList>
            <person name="Spang A."/>
            <person name="Saw J.H."/>
            <person name="Jorgensen S.L."/>
            <person name="Zaremba-Niedzwiedzka K."/>
            <person name="Martijn J."/>
            <person name="Lind A.E."/>
            <person name="van Eijk R."/>
            <person name="Schleper C."/>
            <person name="Guy L."/>
            <person name="Ettema T.J."/>
        </authorList>
    </citation>
    <scope>NUCLEOTIDE SEQUENCE</scope>
</reference>
<feature type="non-terminal residue" evidence="1">
    <location>
        <position position="265"/>
    </location>
</feature>
<comment type="caution">
    <text evidence="1">The sequence shown here is derived from an EMBL/GenBank/DDBJ whole genome shotgun (WGS) entry which is preliminary data.</text>
</comment>
<dbReference type="AlphaFoldDB" id="A0A0F8YWG9"/>
<dbReference type="EMBL" id="LAZR01051137">
    <property type="protein sequence ID" value="KKK85802.1"/>
    <property type="molecule type" value="Genomic_DNA"/>
</dbReference>
<protein>
    <submittedName>
        <fullName evidence="1">Uncharacterized protein</fullName>
    </submittedName>
</protein>
<evidence type="ECO:0000313" key="1">
    <source>
        <dbReference type="EMBL" id="KKK85802.1"/>
    </source>
</evidence>
<organism evidence="1">
    <name type="scientific">marine sediment metagenome</name>
    <dbReference type="NCBI Taxonomy" id="412755"/>
    <lineage>
        <taxon>unclassified sequences</taxon>
        <taxon>metagenomes</taxon>
        <taxon>ecological metagenomes</taxon>
    </lineage>
</organism>